<evidence type="ECO:0000256" key="1">
    <source>
        <dbReference type="SAM" id="MobiDB-lite"/>
    </source>
</evidence>
<reference evidence="2 3" key="1">
    <citation type="journal article" date="2024" name="Science">
        <title>Giant polyketide synthase enzymes in the biosynthesis of giant marine polyether toxins.</title>
        <authorList>
            <person name="Fallon T.R."/>
            <person name="Shende V.V."/>
            <person name="Wierzbicki I.H."/>
            <person name="Pendleton A.L."/>
            <person name="Watervoot N.F."/>
            <person name="Auber R.P."/>
            <person name="Gonzalez D.J."/>
            <person name="Wisecaver J.H."/>
            <person name="Moore B.S."/>
        </authorList>
    </citation>
    <scope>NUCLEOTIDE SEQUENCE [LARGE SCALE GENOMIC DNA]</scope>
    <source>
        <strain evidence="2 3">12B1</strain>
    </source>
</reference>
<keyword evidence="3" id="KW-1185">Reference proteome</keyword>
<evidence type="ECO:0000313" key="2">
    <source>
        <dbReference type="EMBL" id="KAL1528131.1"/>
    </source>
</evidence>
<feature type="compositionally biased region" description="Basic residues" evidence="1">
    <location>
        <begin position="1"/>
        <end position="15"/>
    </location>
</feature>
<accession>A0AB34K4X6</accession>
<gene>
    <name evidence="2" type="ORF">AB1Y20_009495</name>
</gene>
<organism evidence="2 3">
    <name type="scientific">Prymnesium parvum</name>
    <name type="common">Toxic golden alga</name>
    <dbReference type="NCBI Taxonomy" id="97485"/>
    <lineage>
        <taxon>Eukaryota</taxon>
        <taxon>Haptista</taxon>
        <taxon>Haptophyta</taxon>
        <taxon>Prymnesiophyceae</taxon>
        <taxon>Prymnesiales</taxon>
        <taxon>Prymnesiaceae</taxon>
        <taxon>Prymnesium</taxon>
    </lineage>
</organism>
<dbReference type="Proteomes" id="UP001515480">
    <property type="component" value="Unassembled WGS sequence"/>
</dbReference>
<feature type="region of interest" description="Disordered" evidence="1">
    <location>
        <begin position="1"/>
        <end position="30"/>
    </location>
</feature>
<evidence type="ECO:0000313" key="3">
    <source>
        <dbReference type="Proteomes" id="UP001515480"/>
    </source>
</evidence>
<name>A0AB34K4X6_PRYPA</name>
<comment type="caution">
    <text evidence="2">The sequence shown here is derived from an EMBL/GenBank/DDBJ whole genome shotgun (WGS) entry which is preliminary data.</text>
</comment>
<sequence>MAPRRPRRSSGRWRARAGGDAGPSEPPLPPDVAAHAAQLEAERLPLLRRQLHALGLIASRRSRAALARRLARALHAQRALARLPAASHDRFDRARAGHVARAGGYCRLCGGAVSPPRRTFCCDECVHFHRLRTSGAHVRKALAIRDEGIRSLCGINALAAYRKAVLEVRTALAKPAPARVIGTVVTGGPSSETGSASAALDKAHTSRATAALALEVAVRGGHFEKHATLSSEKAASDSSSSLLAASSLSSASSGSVSLPLVDLV</sequence>
<dbReference type="AlphaFoldDB" id="A0AB34K4X6"/>
<protein>
    <submittedName>
        <fullName evidence="2">Uncharacterized protein</fullName>
    </submittedName>
</protein>
<proteinExistence type="predicted"/>
<dbReference type="EMBL" id="JBGBPQ010000002">
    <property type="protein sequence ID" value="KAL1528131.1"/>
    <property type="molecule type" value="Genomic_DNA"/>
</dbReference>